<keyword evidence="2" id="KW-0812">Transmembrane</keyword>
<dbReference type="Proteomes" id="UP001597453">
    <property type="component" value="Unassembled WGS sequence"/>
</dbReference>
<gene>
    <name evidence="3" type="ORF">ACFSUQ_08085</name>
</gene>
<feature type="transmembrane region" description="Helical" evidence="2">
    <location>
        <begin position="12"/>
        <end position="38"/>
    </location>
</feature>
<proteinExistence type="predicted"/>
<protein>
    <submittedName>
        <fullName evidence="3">Uncharacterized protein</fullName>
    </submittedName>
</protein>
<evidence type="ECO:0000313" key="4">
    <source>
        <dbReference type="Proteomes" id="UP001597453"/>
    </source>
</evidence>
<dbReference type="EMBL" id="JBHUNF010000004">
    <property type="protein sequence ID" value="MFD2675251.1"/>
    <property type="molecule type" value="Genomic_DNA"/>
</dbReference>
<accession>A0ABW5RKN7</accession>
<keyword evidence="2" id="KW-1133">Transmembrane helix</keyword>
<dbReference type="RefSeq" id="WP_066057988.1">
    <property type="nucleotide sequence ID" value="NZ_JBHUNF010000004.1"/>
</dbReference>
<evidence type="ECO:0000313" key="3">
    <source>
        <dbReference type="EMBL" id="MFD2675251.1"/>
    </source>
</evidence>
<evidence type="ECO:0000256" key="2">
    <source>
        <dbReference type="SAM" id="Phobius"/>
    </source>
</evidence>
<feature type="compositionally biased region" description="Polar residues" evidence="1">
    <location>
        <begin position="52"/>
        <end position="62"/>
    </location>
</feature>
<feature type="region of interest" description="Disordered" evidence="1">
    <location>
        <begin position="47"/>
        <end position="67"/>
    </location>
</feature>
<organism evidence="3 4">
    <name type="scientific">Gulosibacter bifidus</name>
    <dbReference type="NCBI Taxonomy" id="272239"/>
    <lineage>
        <taxon>Bacteria</taxon>
        <taxon>Bacillati</taxon>
        <taxon>Actinomycetota</taxon>
        <taxon>Actinomycetes</taxon>
        <taxon>Micrococcales</taxon>
        <taxon>Microbacteriaceae</taxon>
        <taxon>Gulosibacter</taxon>
    </lineage>
</organism>
<keyword evidence="4" id="KW-1185">Reference proteome</keyword>
<sequence>MMLTATMTAGMIGVAIMVALVICVGGIILAAMGGVYLLRNRRERQAAGAPSYSGTVGNTMDPTNGDIAASFEDAPQWMDDTSMSSVSAEVPEIDREASDRRLYDRERRRSVALVSAGALLTIVGLVMLGFLISELVN</sequence>
<keyword evidence="2" id="KW-0472">Membrane</keyword>
<name>A0ABW5RKN7_9MICO</name>
<comment type="caution">
    <text evidence="3">The sequence shown here is derived from an EMBL/GenBank/DDBJ whole genome shotgun (WGS) entry which is preliminary data.</text>
</comment>
<reference evidence="4" key="1">
    <citation type="journal article" date="2019" name="Int. J. Syst. Evol. Microbiol.">
        <title>The Global Catalogue of Microorganisms (GCM) 10K type strain sequencing project: providing services to taxonomists for standard genome sequencing and annotation.</title>
        <authorList>
            <consortium name="The Broad Institute Genomics Platform"/>
            <consortium name="The Broad Institute Genome Sequencing Center for Infectious Disease"/>
            <person name="Wu L."/>
            <person name="Ma J."/>
        </authorList>
    </citation>
    <scope>NUCLEOTIDE SEQUENCE [LARGE SCALE GENOMIC DNA]</scope>
    <source>
        <strain evidence="4">TISTR 1511</strain>
    </source>
</reference>
<evidence type="ECO:0000256" key="1">
    <source>
        <dbReference type="SAM" id="MobiDB-lite"/>
    </source>
</evidence>
<feature type="transmembrane region" description="Helical" evidence="2">
    <location>
        <begin position="110"/>
        <end position="132"/>
    </location>
</feature>